<dbReference type="GO" id="GO:0003700">
    <property type="term" value="F:DNA-binding transcription factor activity"/>
    <property type="evidence" value="ECO:0007669"/>
    <property type="project" value="InterPro"/>
</dbReference>
<dbReference type="SMART" id="SM00342">
    <property type="entry name" value="HTH_ARAC"/>
    <property type="match status" value="1"/>
</dbReference>
<evidence type="ECO:0000256" key="5">
    <source>
        <dbReference type="ARBA" id="ARBA00023125"/>
    </source>
</evidence>
<dbReference type="SUPFAM" id="SSF53822">
    <property type="entry name" value="Periplasmic binding protein-like I"/>
    <property type="match status" value="1"/>
</dbReference>
<dbReference type="InterPro" id="IPR028082">
    <property type="entry name" value="Peripla_BP_I"/>
</dbReference>
<dbReference type="GO" id="GO:0030246">
    <property type="term" value="F:carbohydrate binding"/>
    <property type="evidence" value="ECO:0007669"/>
    <property type="project" value="UniProtKB-ARBA"/>
</dbReference>
<feature type="coiled-coil region" evidence="7">
    <location>
        <begin position="312"/>
        <end position="339"/>
    </location>
</feature>
<keyword evidence="10" id="KW-0813">Transport</keyword>
<dbReference type="Pfam" id="PF12833">
    <property type="entry name" value="HTH_18"/>
    <property type="match status" value="1"/>
</dbReference>
<sequence>MKGVKDMRYLLVTLIAIGVFTSCTSTTGENTSVDTIKVGFSQCCDDGWRDIMNQEVKRESSLHPELSLTLRTSANNSELQIQHIEEFIEEKVDVLLVSPNESAPLTPVIEKAYNAGIQVVLIDRKIESNLYTAYIGADNFEIGRTAGTYLSGKFPEGGKIMTIELPETISPGVERARGFVEGISENPGFIIDQFVRDHTVINMPDSFRRLVSESQDIDIVFSHTDYLAEVAHSIARETDLADSIFFIGIDGIPGTGRGIEAVEDGILNASVLYPTGGDEAVRLIVAIVQGLPYQKENTLETIVIEPGNAVILSNQMKRVSKLQEMIDEEVERLDRLRVNYQSQRLLISILLIALLIGLVLAVSLIRSLWSKQRAYTSLREKNQEILENQKQLHKLAEQLDEADEIAFNEDKPFDVTFFITRIREMLQERKNDVQNAVKSNEIVSDQLSEVLKREDLPPEDLDFLRRIADYVETHYEDSTFKATDLCQELGVSRSHLYRKVKELLNEGVTSYVESVRLRKAQFLLRQTDKSIADIAYAVGYSTPEYFAKVFKSRFHTSPTGFRENKH</sequence>
<keyword evidence="5" id="KW-0238">DNA-binding</keyword>
<keyword evidence="8" id="KW-0472">Membrane</keyword>
<dbReference type="Pfam" id="PF13407">
    <property type="entry name" value="Peripla_BP_4"/>
    <property type="match status" value="1"/>
</dbReference>
<reference evidence="11" key="1">
    <citation type="submission" date="2016-10" db="EMBL/GenBank/DDBJ databases">
        <authorList>
            <person name="Varghese N."/>
            <person name="Submissions S."/>
        </authorList>
    </citation>
    <scope>NUCLEOTIDE SEQUENCE [LARGE SCALE GENOMIC DNA]</scope>
    <source>
        <strain evidence="11">DSM 24740</strain>
    </source>
</reference>
<evidence type="ECO:0000256" key="6">
    <source>
        <dbReference type="ARBA" id="ARBA00023163"/>
    </source>
</evidence>
<dbReference type="GO" id="GO:0030313">
    <property type="term" value="C:cell envelope"/>
    <property type="evidence" value="ECO:0007669"/>
    <property type="project" value="UniProtKB-SubCell"/>
</dbReference>
<evidence type="ECO:0000256" key="8">
    <source>
        <dbReference type="SAM" id="Phobius"/>
    </source>
</evidence>
<keyword evidence="11" id="KW-1185">Reference proteome</keyword>
<dbReference type="PANTHER" id="PTHR46847:SF3">
    <property type="entry name" value="GALACTOFURANOSE-BINDING PROTEIN YTFQ"/>
    <property type="match status" value="1"/>
</dbReference>
<keyword evidence="3" id="KW-0732">Signal</keyword>
<keyword evidence="8" id="KW-0812">Transmembrane</keyword>
<dbReference type="AlphaFoldDB" id="A0A1H9EH46"/>
<dbReference type="Proteomes" id="UP000199021">
    <property type="component" value="Unassembled WGS sequence"/>
</dbReference>
<dbReference type="CDD" id="cd06308">
    <property type="entry name" value="PBP1_sensor_kinase-like"/>
    <property type="match status" value="1"/>
</dbReference>
<keyword evidence="7" id="KW-0175">Coiled coil</keyword>
<feature type="coiled-coil region" evidence="7">
    <location>
        <begin position="378"/>
        <end position="405"/>
    </location>
</feature>
<dbReference type="EMBL" id="FOFB01000007">
    <property type="protein sequence ID" value="SEQ24583.1"/>
    <property type="molecule type" value="Genomic_DNA"/>
</dbReference>
<accession>A0A1H9EH46</accession>
<keyword evidence="10" id="KW-0762">Sugar transport</keyword>
<dbReference type="PROSITE" id="PS51257">
    <property type="entry name" value="PROKAR_LIPOPROTEIN"/>
    <property type="match status" value="1"/>
</dbReference>
<evidence type="ECO:0000256" key="4">
    <source>
        <dbReference type="ARBA" id="ARBA00023015"/>
    </source>
</evidence>
<evidence type="ECO:0000256" key="1">
    <source>
        <dbReference type="ARBA" id="ARBA00004196"/>
    </source>
</evidence>
<dbReference type="SUPFAM" id="SSF46689">
    <property type="entry name" value="Homeodomain-like"/>
    <property type="match status" value="1"/>
</dbReference>
<name>A0A1H9EH46_9BACT</name>
<feature type="transmembrane region" description="Helical" evidence="8">
    <location>
        <begin position="345"/>
        <end position="369"/>
    </location>
</feature>
<dbReference type="InParanoid" id="A0A1H9EH46"/>
<dbReference type="InterPro" id="IPR018060">
    <property type="entry name" value="HTH_AraC"/>
</dbReference>
<evidence type="ECO:0000313" key="11">
    <source>
        <dbReference type="Proteomes" id="UP000199021"/>
    </source>
</evidence>
<dbReference type="InterPro" id="IPR020449">
    <property type="entry name" value="Tscrpt_reg_AraC-type_HTH"/>
</dbReference>
<keyword evidence="8" id="KW-1133">Transmembrane helix</keyword>
<keyword evidence="6" id="KW-0804">Transcription</keyword>
<organism evidence="10 11">
    <name type="scientific">Neolewinella agarilytica</name>
    <dbReference type="NCBI Taxonomy" id="478744"/>
    <lineage>
        <taxon>Bacteria</taxon>
        <taxon>Pseudomonadati</taxon>
        <taxon>Bacteroidota</taxon>
        <taxon>Saprospiria</taxon>
        <taxon>Saprospirales</taxon>
        <taxon>Lewinellaceae</taxon>
        <taxon>Neolewinella</taxon>
    </lineage>
</organism>
<dbReference type="OrthoDB" id="1522078at2"/>
<dbReference type="PROSITE" id="PS01124">
    <property type="entry name" value="HTH_ARAC_FAMILY_2"/>
    <property type="match status" value="1"/>
</dbReference>
<dbReference type="PRINTS" id="PR00032">
    <property type="entry name" value="HTHARAC"/>
</dbReference>
<protein>
    <submittedName>
        <fullName evidence="10">ABC-type sugar transport system, substrate-binding protein, contains N-terminal xre family HTH domain</fullName>
    </submittedName>
</protein>
<dbReference type="STRING" id="478744.SAMN05444359_10764"/>
<dbReference type="InterPro" id="IPR009057">
    <property type="entry name" value="Homeodomain-like_sf"/>
</dbReference>
<comment type="similarity">
    <text evidence="2">Belongs to the bacterial solute-binding protein 2 family.</text>
</comment>
<feature type="domain" description="HTH araC/xylS-type" evidence="9">
    <location>
        <begin position="465"/>
        <end position="564"/>
    </location>
</feature>
<proteinExistence type="inferred from homology"/>
<keyword evidence="4" id="KW-0805">Transcription regulation</keyword>
<gene>
    <name evidence="10" type="ORF">SAMN05444359_10764</name>
</gene>
<evidence type="ECO:0000256" key="3">
    <source>
        <dbReference type="ARBA" id="ARBA00022729"/>
    </source>
</evidence>
<dbReference type="PANTHER" id="PTHR46847">
    <property type="entry name" value="D-ALLOSE-BINDING PERIPLASMIC PROTEIN-RELATED"/>
    <property type="match status" value="1"/>
</dbReference>
<evidence type="ECO:0000256" key="2">
    <source>
        <dbReference type="ARBA" id="ARBA00007639"/>
    </source>
</evidence>
<evidence type="ECO:0000256" key="7">
    <source>
        <dbReference type="SAM" id="Coils"/>
    </source>
</evidence>
<dbReference type="RefSeq" id="WP_090167132.1">
    <property type="nucleotide sequence ID" value="NZ_FOFB01000007.1"/>
</dbReference>
<dbReference type="GO" id="GO:0043565">
    <property type="term" value="F:sequence-specific DNA binding"/>
    <property type="evidence" value="ECO:0007669"/>
    <property type="project" value="InterPro"/>
</dbReference>
<dbReference type="InterPro" id="IPR025997">
    <property type="entry name" value="SBP_2_dom"/>
</dbReference>
<comment type="subcellular location">
    <subcellularLocation>
        <location evidence="1">Cell envelope</location>
    </subcellularLocation>
</comment>
<evidence type="ECO:0000259" key="9">
    <source>
        <dbReference type="PROSITE" id="PS01124"/>
    </source>
</evidence>
<evidence type="ECO:0000313" key="10">
    <source>
        <dbReference type="EMBL" id="SEQ24583.1"/>
    </source>
</evidence>
<dbReference type="Gene3D" id="1.10.10.60">
    <property type="entry name" value="Homeodomain-like"/>
    <property type="match status" value="1"/>
</dbReference>
<dbReference type="Gene3D" id="3.40.50.2300">
    <property type="match status" value="2"/>
</dbReference>